<comment type="caution">
    <text evidence="4">The sequence shown here is derived from an EMBL/GenBank/DDBJ whole genome shotgun (WGS) entry which is preliminary data.</text>
</comment>
<reference evidence="4 5" key="1">
    <citation type="submission" date="2023-07" db="EMBL/GenBank/DDBJ databases">
        <title>Comparative genomics of wheat-associated soil bacteria to identify genetic determinants of phenazine resistance.</title>
        <authorList>
            <person name="Mouncey N."/>
        </authorList>
    </citation>
    <scope>NUCLEOTIDE SEQUENCE [LARGE SCALE GENOMIC DNA]</scope>
    <source>
        <strain evidence="4 5">V2I4</strain>
    </source>
</reference>
<name>A0ABU0SYS9_9ACTN</name>
<proteinExistence type="predicted"/>
<dbReference type="EMBL" id="JAUSZI010000002">
    <property type="protein sequence ID" value="MDQ1028709.1"/>
    <property type="molecule type" value="Genomic_DNA"/>
</dbReference>
<dbReference type="RefSeq" id="WP_307523795.1">
    <property type="nucleotide sequence ID" value="NZ_JAUSZI010000002.1"/>
</dbReference>
<evidence type="ECO:0000256" key="2">
    <source>
        <dbReference type="SAM" id="Phobius"/>
    </source>
</evidence>
<keyword evidence="2" id="KW-1133">Transmembrane helix</keyword>
<accession>A0ABU0SYS9</accession>
<dbReference type="InterPro" id="IPR038731">
    <property type="entry name" value="RgtA/B/C-like"/>
</dbReference>
<evidence type="ECO:0000259" key="3">
    <source>
        <dbReference type="Pfam" id="PF13231"/>
    </source>
</evidence>
<protein>
    <recommendedName>
        <fullName evidence="3">Glycosyltransferase RgtA/B/C/D-like domain-containing protein</fullName>
    </recommendedName>
</protein>
<keyword evidence="2" id="KW-0812">Transmembrane</keyword>
<feature type="transmembrane region" description="Helical" evidence="2">
    <location>
        <begin position="485"/>
        <end position="503"/>
    </location>
</feature>
<feature type="region of interest" description="Disordered" evidence="1">
    <location>
        <begin position="1"/>
        <end position="116"/>
    </location>
</feature>
<evidence type="ECO:0000313" key="5">
    <source>
        <dbReference type="Proteomes" id="UP001230328"/>
    </source>
</evidence>
<feature type="transmembrane region" description="Helical" evidence="2">
    <location>
        <begin position="200"/>
        <end position="220"/>
    </location>
</feature>
<dbReference type="Proteomes" id="UP001230328">
    <property type="component" value="Unassembled WGS sequence"/>
</dbReference>
<dbReference type="Pfam" id="PF13231">
    <property type="entry name" value="PMT_2"/>
    <property type="match status" value="1"/>
</dbReference>
<feature type="compositionally biased region" description="Polar residues" evidence="1">
    <location>
        <begin position="90"/>
        <end position="105"/>
    </location>
</feature>
<feature type="transmembrane region" description="Helical" evidence="2">
    <location>
        <begin position="274"/>
        <end position="295"/>
    </location>
</feature>
<feature type="compositionally biased region" description="Low complexity" evidence="1">
    <location>
        <begin position="20"/>
        <end position="78"/>
    </location>
</feature>
<keyword evidence="5" id="KW-1185">Reference proteome</keyword>
<feature type="transmembrane region" description="Helical" evidence="2">
    <location>
        <begin position="447"/>
        <end position="464"/>
    </location>
</feature>
<organism evidence="4 5">
    <name type="scientific">Streptomyces umbrinus</name>
    <dbReference type="NCBI Taxonomy" id="67370"/>
    <lineage>
        <taxon>Bacteria</taxon>
        <taxon>Bacillati</taxon>
        <taxon>Actinomycetota</taxon>
        <taxon>Actinomycetes</taxon>
        <taxon>Kitasatosporales</taxon>
        <taxon>Streptomycetaceae</taxon>
        <taxon>Streptomyces</taxon>
        <taxon>Streptomyces phaeochromogenes group</taxon>
    </lineage>
</organism>
<sequence>MSDRRTPTWADDSELHDEYGYGQQQGQAQGHQQGQQQQGQQQYADNGYPQQNGQYQQNGQQQQHQQQQQYGDGNQQQYAPTDEDQRRYAQQESLRQYAQQAQTRPRVQPTYPPYQEQAGAYQGGYVSETGTWRFDVKDLRSSYTDQQAYDTYAPYDPYASYTAEPEAVAEPVAPEPEKPGYTLPPVQESAWAVDTRRSRLLGRGVLLCVLLVQAGLSLRLSGTAFQDEALYIASGHYELANLLHGTKLPVDFAAYFSGHPKLYPVVAAVVDSQFGLTGVRLLSLLFMLGATGLLYSLTRRLFNLRAGLGAAALFSVLQSTMVLGNFATYDAAAVFLLALSAWAVVRTDRMNAVAVLLAAPPAALAFGVKYASGMYLPTIVVLAVITAHRHRGIRALGRGVVLGAGTVALLGIGYYLSGPLGGISSTTTDRAKGTDTAATMLTHSAEWGGLVFLAALGGSIAYVLRARMGEMPWLGGETSGRWRRVALGLLLTGTALLAPAYQIHLQTEISLYKHVGFGLLFAAPMAGLGMARLVGPHFRHPQLGILLYVLTLVFGMVQAQRAFSFPDSTQMTTYLRTVVDKKGTYLAEEQEVPAYYLRDKTNWTQWQNSYFMDYRGKDGKQYTGPDAFRQAVRDGKFDAIVMHGSVSPATYEAVKEGLKNNSHYRLAAVFPFTTSSGENAYRIWVKR</sequence>
<evidence type="ECO:0000256" key="1">
    <source>
        <dbReference type="SAM" id="MobiDB-lite"/>
    </source>
</evidence>
<feature type="transmembrane region" description="Helical" evidence="2">
    <location>
        <begin position="326"/>
        <end position="345"/>
    </location>
</feature>
<feature type="domain" description="Glycosyltransferase RgtA/B/C/D-like" evidence="3">
    <location>
        <begin position="274"/>
        <end position="410"/>
    </location>
</feature>
<evidence type="ECO:0000313" key="4">
    <source>
        <dbReference type="EMBL" id="MDQ1028709.1"/>
    </source>
</evidence>
<gene>
    <name evidence="4" type="ORF">QF035_006291</name>
</gene>
<feature type="transmembrane region" description="Helical" evidence="2">
    <location>
        <begin position="545"/>
        <end position="563"/>
    </location>
</feature>
<feature type="transmembrane region" description="Helical" evidence="2">
    <location>
        <begin position="515"/>
        <end position="533"/>
    </location>
</feature>
<feature type="transmembrane region" description="Helical" evidence="2">
    <location>
        <begin position="374"/>
        <end position="389"/>
    </location>
</feature>
<keyword evidence="2" id="KW-0472">Membrane</keyword>
<feature type="transmembrane region" description="Helical" evidence="2">
    <location>
        <begin position="396"/>
        <end position="416"/>
    </location>
</feature>